<evidence type="ECO:0000256" key="3">
    <source>
        <dbReference type="ARBA" id="ARBA00023004"/>
    </source>
</evidence>
<evidence type="ECO:0000256" key="4">
    <source>
        <dbReference type="ARBA" id="ARBA00023014"/>
    </source>
</evidence>
<dbReference type="SUPFAM" id="SSF51905">
    <property type="entry name" value="FAD/NAD(P)-binding domain"/>
    <property type="match status" value="1"/>
</dbReference>
<dbReference type="InterPro" id="IPR036188">
    <property type="entry name" value="FAD/NAD-bd_sf"/>
</dbReference>
<accession>A0ABV3SZ00</accession>
<evidence type="ECO:0000256" key="2">
    <source>
        <dbReference type="ARBA" id="ARBA00022723"/>
    </source>
</evidence>
<keyword evidence="1" id="KW-0001">2Fe-2S</keyword>
<dbReference type="PROSITE" id="PS51296">
    <property type="entry name" value="RIESKE"/>
    <property type="match status" value="1"/>
</dbReference>
<keyword evidence="4" id="KW-0411">Iron-sulfur</keyword>
<keyword evidence="8" id="KW-1185">Reference proteome</keyword>
<dbReference type="Gene3D" id="2.102.10.10">
    <property type="entry name" value="Rieske [2Fe-2S] iron-sulphur domain"/>
    <property type="match status" value="1"/>
</dbReference>
<proteinExistence type="predicted"/>
<dbReference type="PANTHER" id="PTHR13847:SF274">
    <property type="entry name" value="RIESKE 2FE-2S IRON-SULFUR PROTEIN YHFW-RELATED"/>
    <property type="match status" value="1"/>
</dbReference>
<evidence type="ECO:0000256" key="1">
    <source>
        <dbReference type="ARBA" id="ARBA00022714"/>
    </source>
</evidence>
<name>A0ABV3SZ00_9ACTN</name>
<sequence>MTLPSVWQGRRPATPLTATSHAPEGAWDVAVVGGGLTGLTTALLLGRAGSRVLLLEARHLGAGTTGRSTAKLSLLQGTLLSRIRRRHSADVTREYVEGHRTAQAWVARFCEEHGVATQSRPAYTYANREHGRRAVKAELAAAREAGLEVTWLDDVPLPFATRGAVRLDDQLQLDPLELVAALAAEAERHGVTIAEGQRVRKIRGHGPVRLSIGSPDGAHGSVSAQRVVLATNMPLLDRGGFFARVSPERSYSIAFRTPAPAVDGMYLSADQPSRSLRDAPDDGGGSLLLVGGNGHVTGRSTPTSRRLDEIRAWTHERFPEAAETHAWSAQDSAPAHALPYAGPLLPGTDRLLVAGGFSKWGLTGGVAAALAVSAEILGKDTAQPTWARAWRPWGRSEATGVPGTAKLNAEVGVELARGWVRPLHRSGTGRGVCTHLGGRLVWNDAERSWDCPLHGSRFDEDGSVLEGPAVCPMRRV</sequence>
<feature type="region of interest" description="Disordered" evidence="5">
    <location>
        <begin position="1"/>
        <end position="20"/>
    </location>
</feature>
<dbReference type="PANTHER" id="PTHR13847">
    <property type="entry name" value="SARCOSINE DEHYDROGENASE-RELATED"/>
    <property type="match status" value="1"/>
</dbReference>
<protein>
    <submittedName>
        <fullName evidence="7">FAD-dependent oxidoreductase</fullName>
    </submittedName>
</protein>
<feature type="domain" description="Rieske" evidence="6">
    <location>
        <begin position="390"/>
        <end position="476"/>
    </location>
</feature>
<gene>
    <name evidence="7" type="ORF">AB3X52_09080</name>
</gene>
<evidence type="ECO:0000313" key="7">
    <source>
        <dbReference type="EMBL" id="MEX0427770.1"/>
    </source>
</evidence>
<organism evidence="7 8">
    <name type="scientific">Nocardioides eburneus</name>
    <dbReference type="NCBI Taxonomy" id="3231482"/>
    <lineage>
        <taxon>Bacteria</taxon>
        <taxon>Bacillati</taxon>
        <taxon>Actinomycetota</taxon>
        <taxon>Actinomycetes</taxon>
        <taxon>Propionibacteriales</taxon>
        <taxon>Nocardioidaceae</taxon>
        <taxon>Nocardioides</taxon>
    </lineage>
</organism>
<reference evidence="7 8" key="1">
    <citation type="submission" date="2024-07" db="EMBL/GenBank/DDBJ databases">
        <authorList>
            <person name="Lee S."/>
            <person name="Kang M."/>
        </authorList>
    </citation>
    <scope>NUCLEOTIDE SEQUENCE [LARGE SCALE GENOMIC DNA]</scope>
    <source>
        <strain evidence="7 8">DS6</strain>
    </source>
</reference>
<dbReference type="InterPro" id="IPR006076">
    <property type="entry name" value="FAD-dep_OxRdtase"/>
</dbReference>
<evidence type="ECO:0000256" key="5">
    <source>
        <dbReference type="SAM" id="MobiDB-lite"/>
    </source>
</evidence>
<dbReference type="EMBL" id="JBFPJR010000012">
    <property type="protein sequence ID" value="MEX0427770.1"/>
    <property type="molecule type" value="Genomic_DNA"/>
</dbReference>
<dbReference type="InterPro" id="IPR036922">
    <property type="entry name" value="Rieske_2Fe-2S_sf"/>
</dbReference>
<dbReference type="SUPFAM" id="SSF50022">
    <property type="entry name" value="ISP domain"/>
    <property type="match status" value="1"/>
</dbReference>
<dbReference type="RefSeq" id="WP_367993470.1">
    <property type="nucleotide sequence ID" value="NZ_JBFPJR010000012.1"/>
</dbReference>
<dbReference type="Gene3D" id="3.30.9.10">
    <property type="entry name" value="D-Amino Acid Oxidase, subunit A, domain 2"/>
    <property type="match status" value="1"/>
</dbReference>
<dbReference type="Gene3D" id="3.50.50.60">
    <property type="entry name" value="FAD/NAD(P)-binding domain"/>
    <property type="match status" value="1"/>
</dbReference>
<dbReference type="Pfam" id="PF00355">
    <property type="entry name" value="Rieske"/>
    <property type="match status" value="1"/>
</dbReference>
<dbReference type="InterPro" id="IPR017941">
    <property type="entry name" value="Rieske_2Fe-2S"/>
</dbReference>
<comment type="caution">
    <text evidence="7">The sequence shown here is derived from an EMBL/GenBank/DDBJ whole genome shotgun (WGS) entry which is preliminary data.</text>
</comment>
<evidence type="ECO:0000259" key="6">
    <source>
        <dbReference type="PROSITE" id="PS51296"/>
    </source>
</evidence>
<keyword evidence="3" id="KW-0408">Iron</keyword>
<evidence type="ECO:0000313" key="8">
    <source>
        <dbReference type="Proteomes" id="UP001556631"/>
    </source>
</evidence>
<dbReference type="Proteomes" id="UP001556631">
    <property type="component" value="Unassembled WGS sequence"/>
</dbReference>
<dbReference type="Pfam" id="PF01266">
    <property type="entry name" value="DAO"/>
    <property type="match status" value="1"/>
</dbReference>
<keyword evidence="2" id="KW-0479">Metal-binding</keyword>